<evidence type="ECO:0000313" key="3">
    <source>
        <dbReference type="Proteomes" id="UP001152484"/>
    </source>
</evidence>
<dbReference type="InterPro" id="IPR008906">
    <property type="entry name" value="HATC_C_dom"/>
</dbReference>
<sequence length="156" mass="18048">MELLQLSLALYPKNSFNSFNSEDICKCEQKFYPADFTDQDIFSLEIELIHDKHDIVSTYQALTLVELCQNLTESGKSKMYVMLTRLIHLDLTLPVSTATTERTFSAMKHVKTALRNKMGDDFLEYSSMIYIEQDFVNNIDVDSIIDEFYTLKSCRA</sequence>
<keyword evidence="3" id="KW-1185">Reference proteome</keyword>
<dbReference type="InterPro" id="IPR055298">
    <property type="entry name" value="AtLOH3-like"/>
</dbReference>
<reference evidence="2" key="1">
    <citation type="submission" date="2022-07" db="EMBL/GenBank/DDBJ databases">
        <authorList>
            <person name="Macas J."/>
            <person name="Novak P."/>
            <person name="Neumann P."/>
        </authorList>
    </citation>
    <scope>NUCLEOTIDE SEQUENCE</scope>
</reference>
<dbReference type="Proteomes" id="UP001152484">
    <property type="component" value="Unassembled WGS sequence"/>
</dbReference>
<comment type="caution">
    <text evidence="2">The sequence shown here is derived from an EMBL/GenBank/DDBJ whole genome shotgun (WGS) entry which is preliminary data.</text>
</comment>
<protein>
    <recommendedName>
        <fullName evidence="1">HAT C-terminal dimerisation domain-containing protein</fullName>
    </recommendedName>
</protein>
<dbReference type="InterPro" id="IPR012337">
    <property type="entry name" value="RNaseH-like_sf"/>
</dbReference>
<evidence type="ECO:0000259" key="1">
    <source>
        <dbReference type="Pfam" id="PF05699"/>
    </source>
</evidence>
<gene>
    <name evidence="2" type="ORF">CEURO_LOCUS13849</name>
</gene>
<dbReference type="EMBL" id="CAMAPE010000035">
    <property type="protein sequence ID" value="CAH9097461.1"/>
    <property type="molecule type" value="Genomic_DNA"/>
</dbReference>
<dbReference type="PANTHER" id="PTHR11697">
    <property type="entry name" value="GENERAL TRANSCRIPTION FACTOR 2-RELATED ZINC FINGER PROTEIN"/>
    <property type="match status" value="1"/>
</dbReference>
<dbReference type="Pfam" id="PF05699">
    <property type="entry name" value="Dimer_Tnp_hAT"/>
    <property type="match status" value="1"/>
</dbReference>
<evidence type="ECO:0000313" key="2">
    <source>
        <dbReference type="EMBL" id="CAH9097461.1"/>
    </source>
</evidence>
<accession>A0A9P1EDK6</accession>
<organism evidence="2 3">
    <name type="scientific">Cuscuta europaea</name>
    <name type="common">European dodder</name>
    <dbReference type="NCBI Taxonomy" id="41803"/>
    <lineage>
        <taxon>Eukaryota</taxon>
        <taxon>Viridiplantae</taxon>
        <taxon>Streptophyta</taxon>
        <taxon>Embryophyta</taxon>
        <taxon>Tracheophyta</taxon>
        <taxon>Spermatophyta</taxon>
        <taxon>Magnoliopsida</taxon>
        <taxon>eudicotyledons</taxon>
        <taxon>Gunneridae</taxon>
        <taxon>Pentapetalae</taxon>
        <taxon>asterids</taxon>
        <taxon>lamiids</taxon>
        <taxon>Solanales</taxon>
        <taxon>Convolvulaceae</taxon>
        <taxon>Cuscuteae</taxon>
        <taxon>Cuscuta</taxon>
        <taxon>Cuscuta subgen. Cuscuta</taxon>
    </lineage>
</organism>
<dbReference type="AlphaFoldDB" id="A0A9P1EDK6"/>
<dbReference type="OrthoDB" id="118159at2759"/>
<dbReference type="GO" id="GO:0046983">
    <property type="term" value="F:protein dimerization activity"/>
    <property type="evidence" value="ECO:0007669"/>
    <property type="project" value="InterPro"/>
</dbReference>
<dbReference type="PANTHER" id="PTHR11697:SF230">
    <property type="entry name" value="ZINC FINGER, MYM DOMAIN CONTAINING 1"/>
    <property type="match status" value="1"/>
</dbReference>
<name>A0A9P1EDK6_CUSEU</name>
<dbReference type="SUPFAM" id="SSF53098">
    <property type="entry name" value="Ribonuclease H-like"/>
    <property type="match status" value="1"/>
</dbReference>
<feature type="domain" description="HAT C-terminal dimerisation" evidence="1">
    <location>
        <begin position="76"/>
        <end position="134"/>
    </location>
</feature>
<proteinExistence type="predicted"/>